<proteinExistence type="predicted"/>
<name>X1LA41_9ZZZZ</name>
<sequence length="96" mass="11150">MPQFSEKYLKEKDEENKPRIMEGYLASLLNLSDKLPFTPLKAEMSFTVDSNTYIKILKEVERIRLGEEAEPELLNIDPTFDVQIGKILVTFILQED</sequence>
<protein>
    <submittedName>
        <fullName evidence="1">Uncharacterized protein</fullName>
    </submittedName>
</protein>
<gene>
    <name evidence="1" type="ORF">S06H3_18631</name>
</gene>
<reference evidence="1" key="1">
    <citation type="journal article" date="2014" name="Front. Microbiol.">
        <title>High frequency of phylogenetically diverse reductive dehalogenase-homologous genes in deep subseafloor sedimentary metagenomes.</title>
        <authorList>
            <person name="Kawai M."/>
            <person name="Futagami T."/>
            <person name="Toyoda A."/>
            <person name="Takaki Y."/>
            <person name="Nishi S."/>
            <person name="Hori S."/>
            <person name="Arai W."/>
            <person name="Tsubouchi T."/>
            <person name="Morono Y."/>
            <person name="Uchiyama I."/>
            <person name="Ito T."/>
            <person name="Fujiyama A."/>
            <person name="Inagaki F."/>
            <person name="Takami H."/>
        </authorList>
    </citation>
    <scope>NUCLEOTIDE SEQUENCE</scope>
    <source>
        <strain evidence="1">Expedition CK06-06</strain>
    </source>
</reference>
<dbReference type="AlphaFoldDB" id="X1LA41"/>
<organism evidence="1">
    <name type="scientific">marine sediment metagenome</name>
    <dbReference type="NCBI Taxonomy" id="412755"/>
    <lineage>
        <taxon>unclassified sequences</taxon>
        <taxon>metagenomes</taxon>
        <taxon>ecological metagenomes</taxon>
    </lineage>
</organism>
<evidence type="ECO:0000313" key="1">
    <source>
        <dbReference type="EMBL" id="GAI16192.1"/>
    </source>
</evidence>
<accession>X1LA41</accession>
<comment type="caution">
    <text evidence="1">The sequence shown here is derived from an EMBL/GenBank/DDBJ whole genome shotgun (WGS) entry which is preliminary data.</text>
</comment>
<dbReference type="EMBL" id="BARV01009448">
    <property type="protein sequence ID" value="GAI16192.1"/>
    <property type="molecule type" value="Genomic_DNA"/>
</dbReference>